<dbReference type="InterPro" id="IPR036188">
    <property type="entry name" value="FAD/NAD-bd_sf"/>
</dbReference>
<dbReference type="Gene3D" id="3.50.50.60">
    <property type="entry name" value="FAD/NAD(P)-binding domain"/>
    <property type="match status" value="2"/>
</dbReference>
<organism evidence="7 8">
    <name type="scientific">Protofrankia coriariae</name>
    <dbReference type="NCBI Taxonomy" id="1562887"/>
    <lineage>
        <taxon>Bacteria</taxon>
        <taxon>Bacillati</taxon>
        <taxon>Actinomycetota</taxon>
        <taxon>Actinomycetes</taxon>
        <taxon>Frankiales</taxon>
        <taxon>Frankiaceae</taxon>
        <taxon>Protofrankia</taxon>
    </lineage>
</organism>
<dbReference type="Proteomes" id="UP000035425">
    <property type="component" value="Unassembled WGS sequence"/>
</dbReference>
<keyword evidence="2" id="KW-0285">Flavoprotein</keyword>
<dbReference type="InterPro" id="IPR028202">
    <property type="entry name" value="Reductase_C"/>
</dbReference>
<dbReference type="InterPro" id="IPR023753">
    <property type="entry name" value="FAD/NAD-binding_dom"/>
</dbReference>
<dbReference type="PRINTS" id="PR00368">
    <property type="entry name" value="FADPNR"/>
</dbReference>
<keyword evidence="8" id="KW-1185">Reference proteome</keyword>
<evidence type="ECO:0000259" key="6">
    <source>
        <dbReference type="Pfam" id="PF14759"/>
    </source>
</evidence>
<dbReference type="PRINTS" id="PR00411">
    <property type="entry name" value="PNDRDTASEI"/>
</dbReference>
<evidence type="ECO:0000256" key="2">
    <source>
        <dbReference type="ARBA" id="ARBA00022630"/>
    </source>
</evidence>
<dbReference type="PANTHER" id="PTHR43557:SF2">
    <property type="entry name" value="RIESKE DOMAIN-CONTAINING PROTEIN-RELATED"/>
    <property type="match status" value="1"/>
</dbReference>
<evidence type="ECO:0008006" key="9">
    <source>
        <dbReference type="Google" id="ProtNLM"/>
    </source>
</evidence>
<dbReference type="InterPro" id="IPR016156">
    <property type="entry name" value="FAD/NAD-linked_Rdtase_dimer_sf"/>
</dbReference>
<dbReference type="PANTHER" id="PTHR43557">
    <property type="entry name" value="APOPTOSIS-INDUCING FACTOR 1"/>
    <property type="match status" value="1"/>
</dbReference>
<evidence type="ECO:0000256" key="3">
    <source>
        <dbReference type="ARBA" id="ARBA00022827"/>
    </source>
</evidence>
<protein>
    <recommendedName>
        <fullName evidence="9">3-phenylpropionate/trans-cinnamate dioxygenase ferredoxin reductase subunit</fullName>
    </recommendedName>
</protein>
<name>A0ABR5F6L4_9ACTN</name>
<evidence type="ECO:0000256" key="4">
    <source>
        <dbReference type="ARBA" id="ARBA00023002"/>
    </source>
</evidence>
<dbReference type="RefSeq" id="WP_047221905.1">
    <property type="nucleotide sequence ID" value="NZ_JWIO01000005.1"/>
</dbReference>
<dbReference type="SUPFAM" id="SSF55424">
    <property type="entry name" value="FAD/NAD-linked reductases, dimerisation (C-terminal) domain"/>
    <property type="match status" value="1"/>
</dbReference>
<dbReference type="Gene3D" id="3.30.390.30">
    <property type="match status" value="1"/>
</dbReference>
<comment type="caution">
    <text evidence="7">The sequence shown here is derived from an EMBL/GenBank/DDBJ whole genome shotgun (WGS) entry which is preliminary data.</text>
</comment>
<feature type="domain" description="Reductase C-terminal" evidence="6">
    <location>
        <begin position="320"/>
        <end position="388"/>
    </location>
</feature>
<reference evidence="7 8" key="1">
    <citation type="submission" date="2014-12" db="EMBL/GenBank/DDBJ databases">
        <title>Frankia sp. BMG5.1 draft genome.</title>
        <authorList>
            <person name="Gtari M."/>
            <person name="Ghodhbane-Gtari F."/>
            <person name="Nouioui I."/>
            <person name="Ktari A."/>
            <person name="Hezbri K."/>
            <person name="Mimouni W."/>
            <person name="Sbissi I."/>
            <person name="Ayari A."/>
            <person name="Yamanaka T."/>
            <person name="Normand P."/>
            <person name="Tisa L.S."/>
            <person name="Boudabous A."/>
        </authorList>
    </citation>
    <scope>NUCLEOTIDE SEQUENCE [LARGE SCALE GENOMIC DNA]</scope>
    <source>
        <strain evidence="7 8">BMG5.1</strain>
    </source>
</reference>
<dbReference type="InterPro" id="IPR050446">
    <property type="entry name" value="FAD-oxidoreductase/Apoptosis"/>
</dbReference>
<evidence type="ECO:0000313" key="8">
    <source>
        <dbReference type="Proteomes" id="UP000035425"/>
    </source>
</evidence>
<accession>A0ABR5F6L4</accession>
<evidence type="ECO:0000256" key="1">
    <source>
        <dbReference type="ARBA" id="ARBA00001974"/>
    </source>
</evidence>
<sequence length="397" mass="41405">MSDPRIVIVGGGLAAVRTAQSVRDLGHRGEVRILSAETEPPYDRPPLSKEYLLDALPDDAIRLLGPSDYRALGIELELGRPVIALDTVAHTVAVAGGPVVPYDRLVIATGAQARPLDAVTGRTAAFALRTAADARRLAAVLRDGRRIAVIGGGFIGLEVAATARARGCAVTVIEAQPAPLLGAVGPLVADWLQARHRAHGVEFRCGVTVAAAGAAPDGGERLRLSDGSVLDADAVVVGVGVVRDVGWLAEAGLEVADGLVCDLAGRTDAPDVFGAGDVVCHRTEHGLVPVGHWTAAGNSARRAAHTLLGLPAPNLLDDGFFWSDQLGLRLQFAGRADAGSEFVVVAGDMAADSFVGHFLAEGRVSGVFAVNNPRQFLRSRKELRAAQESTTVREVLR</sequence>
<dbReference type="Pfam" id="PF07992">
    <property type="entry name" value="Pyr_redox_2"/>
    <property type="match status" value="1"/>
</dbReference>
<dbReference type="SUPFAM" id="SSF51905">
    <property type="entry name" value="FAD/NAD(P)-binding domain"/>
    <property type="match status" value="2"/>
</dbReference>
<evidence type="ECO:0000259" key="5">
    <source>
        <dbReference type="Pfam" id="PF07992"/>
    </source>
</evidence>
<gene>
    <name evidence="7" type="ORF">FrCorBMG51_04800</name>
</gene>
<dbReference type="Pfam" id="PF14759">
    <property type="entry name" value="Reductase_C"/>
    <property type="match status" value="1"/>
</dbReference>
<keyword evidence="4" id="KW-0560">Oxidoreductase</keyword>
<dbReference type="EMBL" id="JWIO01000005">
    <property type="protein sequence ID" value="KLL12349.1"/>
    <property type="molecule type" value="Genomic_DNA"/>
</dbReference>
<keyword evidence="3" id="KW-0274">FAD</keyword>
<evidence type="ECO:0000313" key="7">
    <source>
        <dbReference type="EMBL" id="KLL12349.1"/>
    </source>
</evidence>
<comment type="cofactor">
    <cofactor evidence="1">
        <name>FAD</name>
        <dbReference type="ChEBI" id="CHEBI:57692"/>
    </cofactor>
</comment>
<proteinExistence type="predicted"/>
<feature type="domain" description="FAD/NAD(P)-binding" evidence="5">
    <location>
        <begin position="5"/>
        <end position="288"/>
    </location>
</feature>